<comment type="cofactor">
    <cofactor evidence="1">
        <name>Mg(2+)</name>
        <dbReference type="ChEBI" id="CHEBI:18420"/>
    </cofactor>
</comment>
<evidence type="ECO:0000256" key="2">
    <source>
        <dbReference type="ARBA" id="ARBA00022722"/>
    </source>
</evidence>
<dbReference type="GO" id="GO:0003676">
    <property type="term" value="F:nucleic acid binding"/>
    <property type="evidence" value="ECO:0007669"/>
    <property type="project" value="InterPro"/>
</dbReference>
<dbReference type="GO" id="GO:0016788">
    <property type="term" value="F:hydrolase activity, acting on ester bonds"/>
    <property type="evidence" value="ECO:0007669"/>
    <property type="project" value="InterPro"/>
</dbReference>
<organism evidence="5 6">
    <name type="scientific">Fibrisoma montanum</name>
    <dbReference type="NCBI Taxonomy" id="2305895"/>
    <lineage>
        <taxon>Bacteria</taxon>
        <taxon>Pseudomonadati</taxon>
        <taxon>Bacteroidota</taxon>
        <taxon>Cytophagia</taxon>
        <taxon>Cytophagales</taxon>
        <taxon>Spirosomataceae</taxon>
        <taxon>Fibrisoma</taxon>
    </lineage>
</organism>
<protein>
    <submittedName>
        <fullName evidence="5">VRR-NUC domain-containing protein</fullName>
    </submittedName>
</protein>
<dbReference type="InterPro" id="IPR014883">
    <property type="entry name" value="VRR_NUC"/>
</dbReference>
<dbReference type="OrthoDB" id="1272564at2"/>
<evidence type="ECO:0000259" key="4">
    <source>
        <dbReference type="SMART" id="SM00990"/>
    </source>
</evidence>
<evidence type="ECO:0000256" key="3">
    <source>
        <dbReference type="ARBA" id="ARBA00022801"/>
    </source>
</evidence>
<reference evidence="5 6" key="1">
    <citation type="submission" date="2018-08" db="EMBL/GenBank/DDBJ databases">
        <title>Fibrisoma montanum sp. nov., isolated from Danxia mountain soil.</title>
        <authorList>
            <person name="Huang Y."/>
        </authorList>
    </citation>
    <scope>NUCLEOTIDE SEQUENCE [LARGE SCALE GENOMIC DNA]</scope>
    <source>
        <strain evidence="5 6">HYT19</strain>
    </source>
</reference>
<dbReference type="Proteomes" id="UP000283523">
    <property type="component" value="Unassembled WGS sequence"/>
</dbReference>
<dbReference type="RefSeq" id="WP_119667842.1">
    <property type="nucleotide sequence ID" value="NZ_QXED01000003.1"/>
</dbReference>
<dbReference type="EMBL" id="QXED01000003">
    <property type="protein sequence ID" value="RIV23626.1"/>
    <property type="molecule type" value="Genomic_DNA"/>
</dbReference>
<dbReference type="Gene3D" id="3.40.1350.10">
    <property type="match status" value="1"/>
</dbReference>
<evidence type="ECO:0000256" key="1">
    <source>
        <dbReference type="ARBA" id="ARBA00001946"/>
    </source>
</evidence>
<evidence type="ECO:0000313" key="5">
    <source>
        <dbReference type="EMBL" id="RIV23626.1"/>
    </source>
</evidence>
<dbReference type="GO" id="GO:0004518">
    <property type="term" value="F:nuclease activity"/>
    <property type="evidence" value="ECO:0007669"/>
    <property type="project" value="UniProtKB-KW"/>
</dbReference>
<accession>A0A418MBC5</accession>
<gene>
    <name evidence="5" type="ORF">DYU11_11635</name>
</gene>
<dbReference type="SMART" id="SM00990">
    <property type="entry name" value="VRR_NUC"/>
    <property type="match status" value="1"/>
</dbReference>
<feature type="domain" description="VRR-NUC" evidence="4">
    <location>
        <begin position="12"/>
        <end position="109"/>
    </location>
</feature>
<name>A0A418MBC5_9BACT</name>
<evidence type="ECO:0000313" key="6">
    <source>
        <dbReference type="Proteomes" id="UP000283523"/>
    </source>
</evidence>
<comment type="caution">
    <text evidence="5">The sequence shown here is derived from an EMBL/GenBank/DDBJ whole genome shotgun (WGS) entry which is preliminary data.</text>
</comment>
<keyword evidence="2" id="KW-0540">Nuclease</keyword>
<keyword evidence="6" id="KW-1185">Reference proteome</keyword>
<sequence>MDSFIQPDETNWSEAKLQSECFQWHWNEYPEERGLLHCNNNNSENRIKGNLNKAVGVVKGVADLEYLASGFTCFIEMKLPGQSQSREQIRFMRQCFDRGHEYVIIRSKPAFMALMQQLQRGQRPQSVEQFNQPQSHATHS</sequence>
<proteinExistence type="predicted"/>
<dbReference type="InterPro" id="IPR011856">
    <property type="entry name" value="tRNA_endonuc-like_dom_sf"/>
</dbReference>
<keyword evidence="3" id="KW-0378">Hydrolase</keyword>
<dbReference type="AlphaFoldDB" id="A0A418MBC5"/>